<evidence type="ECO:0000313" key="8">
    <source>
        <dbReference type="Proteomes" id="UP000324585"/>
    </source>
</evidence>
<dbReference type="PROSITE" id="PS50089">
    <property type="entry name" value="ZF_RING_2"/>
    <property type="match status" value="1"/>
</dbReference>
<evidence type="ECO:0000256" key="4">
    <source>
        <dbReference type="PROSITE-ProRule" id="PRU00175"/>
    </source>
</evidence>
<protein>
    <submittedName>
        <fullName evidence="7">E3 ubiquitin-protein ligase</fullName>
    </submittedName>
</protein>
<dbReference type="Gene3D" id="3.30.40.10">
    <property type="entry name" value="Zinc/RING finger domain, C3HC4 (zinc finger)"/>
    <property type="match status" value="1"/>
</dbReference>
<evidence type="ECO:0000313" key="7">
    <source>
        <dbReference type="EMBL" id="KAA8496988.1"/>
    </source>
</evidence>
<comment type="caution">
    <text evidence="7">The sequence shown here is derived from an EMBL/GenBank/DDBJ whole genome shotgun (WGS) entry which is preliminary data.</text>
</comment>
<organism evidence="7 8">
    <name type="scientific">Porphyridium purpureum</name>
    <name type="common">Red alga</name>
    <name type="synonym">Porphyridium cruentum</name>
    <dbReference type="NCBI Taxonomy" id="35688"/>
    <lineage>
        <taxon>Eukaryota</taxon>
        <taxon>Rhodophyta</taxon>
        <taxon>Bangiophyceae</taxon>
        <taxon>Porphyridiales</taxon>
        <taxon>Porphyridiaceae</taxon>
        <taxon>Porphyridium</taxon>
    </lineage>
</organism>
<evidence type="ECO:0000256" key="1">
    <source>
        <dbReference type="ARBA" id="ARBA00022723"/>
    </source>
</evidence>
<feature type="domain" description="RING-type" evidence="6">
    <location>
        <begin position="197"/>
        <end position="238"/>
    </location>
</feature>
<accession>A0A5J4Z0Y2</accession>
<keyword evidence="5" id="KW-0812">Transmembrane</keyword>
<evidence type="ECO:0000256" key="3">
    <source>
        <dbReference type="ARBA" id="ARBA00022833"/>
    </source>
</evidence>
<keyword evidence="5" id="KW-0472">Membrane</keyword>
<gene>
    <name evidence="7" type="ORF">FVE85_0717</name>
</gene>
<reference evidence="8" key="1">
    <citation type="journal article" date="2019" name="Nat. Commun.">
        <title>Expansion of phycobilisome linker gene families in mesophilic red algae.</title>
        <authorList>
            <person name="Lee J."/>
            <person name="Kim D."/>
            <person name="Bhattacharya D."/>
            <person name="Yoon H.S."/>
        </authorList>
    </citation>
    <scope>NUCLEOTIDE SEQUENCE [LARGE SCALE GENOMIC DNA]</scope>
    <source>
        <strain evidence="8">CCMP 1328</strain>
    </source>
</reference>
<dbReference type="EMBL" id="VRMN01000002">
    <property type="protein sequence ID" value="KAA8496988.1"/>
    <property type="molecule type" value="Genomic_DNA"/>
</dbReference>
<dbReference type="SMART" id="SM00184">
    <property type="entry name" value="RING"/>
    <property type="match status" value="1"/>
</dbReference>
<proteinExistence type="predicted"/>
<dbReference type="PANTHER" id="PTHR14155">
    <property type="entry name" value="RING FINGER DOMAIN-CONTAINING"/>
    <property type="match status" value="1"/>
</dbReference>
<dbReference type="GO" id="GO:0008270">
    <property type="term" value="F:zinc ion binding"/>
    <property type="evidence" value="ECO:0007669"/>
    <property type="project" value="UniProtKB-KW"/>
</dbReference>
<dbReference type="InterPro" id="IPR053238">
    <property type="entry name" value="RING-H2_zinc_finger"/>
</dbReference>
<evidence type="ECO:0000256" key="5">
    <source>
        <dbReference type="SAM" id="Phobius"/>
    </source>
</evidence>
<keyword evidence="5" id="KW-1133">Transmembrane helix</keyword>
<keyword evidence="1" id="KW-0479">Metal-binding</keyword>
<dbReference type="Proteomes" id="UP000324585">
    <property type="component" value="Unassembled WGS sequence"/>
</dbReference>
<keyword evidence="8" id="KW-1185">Reference proteome</keyword>
<dbReference type="AlphaFoldDB" id="A0A5J4Z0Y2"/>
<dbReference type="SUPFAM" id="SSF57850">
    <property type="entry name" value="RING/U-box"/>
    <property type="match status" value="1"/>
</dbReference>
<dbReference type="OrthoDB" id="5692at2759"/>
<dbReference type="InterPro" id="IPR001841">
    <property type="entry name" value="Znf_RING"/>
</dbReference>
<sequence length="301" mass="32685">MVNGWVILSRFLAAVGILLGLVMVGFLIGRVLAAIARRRERAAQTRRQSIAERNTVASGESLRGIDAEGRAGYIHSSYRQSAQMYAATSPGGNVQQPRAAAQPRRTHHLVSKAELNELCPTFEKTRKGGGHTVNHALRDDADVDAHALSATKPVDSAVQDDAADDVAFHAEEKCKLPDESDADPLDMQGSDMEEELCAVCLDDIDEGHAMKRLPCQHEFHAKCISKWVRRTNRCPLCNDKVKREDAPPGAANHAEVDLESGIAHHAQVASDVPSNAHSREDDVAEPANTVELQSVVVVEAR</sequence>
<name>A0A5J4Z0Y2_PORPP</name>
<evidence type="ECO:0000259" key="6">
    <source>
        <dbReference type="PROSITE" id="PS50089"/>
    </source>
</evidence>
<dbReference type="InterPro" id="IPR013083">
    <property type="entry name" value="Znf_RING/FYVE/PHD"/>
</dbReference>
<evidence type="ECO:0000256" key="2">
    <source>
        <dbReference type="ARBA" id="ARBA00022771"/>
    </source>
</evidence>
<dbReference type="OMA" id="DFEIGME"/>
<feature type="transmembrane region" description="Helical" evidence="5">
    <location>
        <begin position="12"/>
        <end position="36"/>
    </location>
</feature>
<keyword evidence="3" id="KW-0862">Zinc</keyword>
<dbReference type="Pfam" id="PF13639">
    <property type="entry name" value="zf-RING_2"/>
    <property type="match status" value="1"/>
</dbReference>
<dbReference type="PANTHER" id="PTHR14155:SF627">
    <property type="entry name" value="OS06G0192800 PROTEIN"/>
    <property type="match status" value="1"/>
</dbReference>
<keyword evidence="2 4" id="KW-0863">Zinc-finger</keyword>